<organism evidence="5 6">
    <name type="scientific">Monosiga brevicollis</name>
    <name type="common">Choanoflagellate</name>
    <dbReference type="NCBI Taxonomy" id="81824"/>
    <lineage>
        <taxon>Eukaryota</taxon>
        <taxon>Choanoflagellata</taxon>
        <taxon>Craspedida</taxon>
        <taxon>Salpingoecidae</taxon>
        <taxon>Monosiga</taxon>
    </lineage>
</organism>
<dbReference type="eggNOG" id="KOG1259">
    <property type="taxonomic scope" value="Eukaryota"/>
</dbReference>
<dbReference type="AlphaFoldDB" id="A9V2P4"/>
<dbReference type="PROSITE" id="PS51450">
    <property type="entry name" value="LRR"/>
    <property type="match status" value="2"/>
</dbReference>
<dbReference type="Pfam" id="PF00560">
    <property type="entry name" value="LRR_1"/>
    <property type="match status" value="1"/>
</dbReference>
<dbReference type="InterPro" id="IPR036871">
    <property type="entry name" value="PX_dom_sf"/>
</dbReference>
<keyword evidence="6" id="KW-1185">Reference proteome</keyword>
<dbReference type="KEGG" id="mbr:MONBRDRAFT_26548"/>
<dbReference type="GeneID" id="5892128"/>
<accession>A9V2P4</accession>
<evidence type="ECO:0000259" key="4">
    <source>
        <dbReference type="PROSITE" id="PS50195"/>
    </source>
</evidence>
<dbReference type="SMART" id="SM00365">
    <property type="entry name" value="LRR_SD22"/>
    <property type="match status" value="3"/>
</dbReference>
<feature type="domain" description="PX" evidence="4">
    <location>
        <begin position="45"/>
        <end position="157"/>
    </location>
</feature>
<dbReference type="SUPFAM" id="SSF64268">
    <property type="entry name" value="PX domain"/>
    <property type="match status" value="1"/>
</dbReference>
<feature type="region of interest" description="Disordered" evidence="3">
    <location>
        <begin position="624"/>
        <end position="697"/>
    </location>
</feature>
<dbReference type="PROSITE" id="PS50195">
    <property type="entry name" value="PX"/>
    <property type="match status" value="1"/>
</dbReference>
<dbReference type="Gene3D" id="3.30.1520.10">
    <property type="entry name" value="Phox-like domain"/>
    <property type="match status" value="1"/>
</dbReference>
<dbReference type="Proteomes" id="UP000001357">
    <property type="component" value="Unassembled WGS sequence"/>
</dbReference>
<dbReference type="eggNOG" id="KOG1859">
    <property type="taxonomic scope" value="Eukaryota"/>
</dbReference>
<dbReference type="InterPro" id="IPR001683">
    <property type="entry name" value="PX_dom"/>
</dbReference>
<sequence length="815" mass="88750">MTSLSDALPAGGGGGGGGGGGSSGGWGLTPQSMQNEEERRFRQEMRVRDISIISTSMRSLPSPHVVYEIAVATASEQWTLVRRFSQFNELHQQLLRLKLVKKSLLPAKRLTGGLSASVVLARRESLQAYLQRLIHGHEDLAFAVPLLKFLEVYQHDVVAVAAKLSAHFRRHSHELLQQQTPFRLTPNQCRCAARRRLLPMDAVVPKSRMTSDPSTYGNPDDLPFLYEFLQKVKHVCIHPRRDPSIGPKDVQPIDSTLIDLSIFGSLHILELSHHLGSKLRGLSAVHSNLEALRCIHAKLSNMRQLLRDPIATRHKDPSTANSRISGVDPHCLELTLGLRVLDLSSNQIENLNHWLYKGLVLEHLTRLNLSNNIITSMIAPTIGDEEVASFPSAKSVAGRSAAESPRRATGGSNASSAAVAARETVRQQLRLQRQPSSVDDAAIAPPVIMPTPANTAPPSYDAPHLISTHNPDAPLDELQRQRAERLRQQAPTEPAALGTSPAYSPPSSTRSSPARAPQSRQIHVSTASSALSELAAARTAQPRRISSKRVIANYHETPVEDTAEQLDSLLLDTSTSSSQRLVAADDDSDDFLADSSDEEVSGSLIMTEAVQQVVAASAALARQEQQDRRLEHTSGNSSSSLRTSSAEATGQSPGRTSGGQVDAMLHSASLNRRRADSLVSSNSSVTTSRGDVAMPARPNYYNGRRASITSEASSAWMPPRSASHFSVVAPNLVELCLAHNFLSSLKGLERLGNLQKLDVRHNRLASESACAALINLPLLRSLLLEGNPLAQQKEYRTRIMARMPERRLTIDGKHL</sequence>
<dbReference type="GO" id="GO:0035091">
    <property type="term" value="F:phosphatidylinositol binding"/>
    <property type="evidence" value="ECO:0007669"/>
    <property type="project" value="InterPro"/>
</dbReference>
<feature type="compositionally biased region" description="Low complexity" evidence="3">
    <location>
        <begin position="499"/>
        <end position="527"/>
    </location>
</feature>
<dbReference type="PANTHER" id="PTHR15454">
    <property type="entry name" value="NISCHARIN RELATED"/>
    <property type="match status" value="1"/>
</dbReference>
<dbReference type="InterPro" id="IPR032675">
    <property type="entry name" value="LRR_dom_sf"/>
</dbReference>
<evidence type="ECO:0000256" key="3">
    <source>
        <dbReference type="SAM" id="MobiDB-lite"/>
    </source>
</evidence>
<proteinExistence type="predicted"/>
<feature type="compositionally biased region" description="Gly residues" evidence="3">
    <location>
        <begin position="10"/>
        <end position="27"/>
    </location>
</feature>
<dbReference type="CDD" id="cd06093">
    <property type="entry name" value="PX_domain"/>
    <property type="match status" value="1"/>
</dbReference>
<evidence type="ECO:0000313" key="5">
    <source>
        <dbReference type="EMBL" id="EDQ88408.1"/>
    </source>
</evidence>
<feature type="compositionally biased region" description="Low complexity" evidence="3">
    <location>
        <begin position="634"/>
        <end position="645"/>
    </location>
</feature>
<evidence type="ECO:0000256" key="1">
    <source>
        <dbReference type="ARBA" id="ARBA00022614"/>
    </source>
</evidence>
<dbReference type="SMART" id="SM00312">
    <property type="entry name" value="PX"/>
    <property type="match status" value="1"/>
</dbReference>
<dbReference type="InterPro" id="IPR001611">
    <property type="entry name" value="Leu-rich_rpt"/>
</dbReference>
<keyword evidence="1" id="KW-0433">Leucine-rich repeat</keyword>
<feature type="compositionally biased region" description="Polar residues" evidence="3">
    <location>
        <begin position="646"/>
        <end position="659"/>
    </location>
</feature>
<dbReference type="EMBL" id="CH991555">
    <property type="protein sequence ID" value="EDQ88408.1"/>
    <property type="molecule type" value="Genomic_DNA"/>
</dbReference>
<feature type="compositionally biased region" description="Low complexity" evidence="3">
    <location>
        <begin position="407"/>
        <end position="434"/>
    </location>
</feature>
<dbReference type="SUPFAM" id="SSF52058">
    <property type="entry name" value="L domain-like"/>
    <property type="match status" value="1"/>
</dbReference>
<protein>
    <recommendedName>
        <fullName evidence="4">PX domain-containing protein</fullName>
    </recommendedName>
</protein>
<dbReference type="GO" id="GO:0005737">
    <property type="term" value="C:cytoplasm"/>
    <property type="evidence" value="ECO:0000318"/>
    <property type="project" value="GO_Central"/>
</dbReference>
<dbReference type="Pfam" id="PF00787">
    <property type="entry name" value="PX"/>
    <property type="match status" value="1"/>
</dbReference>
<feature type="compositionally biased region" description="Low complexity" evidence="3">
    <location>
        <begin position="677"/>
        <end position="688"/>
    </location>
</feature>
<name>A9V2P4_MONBE</name>
<evidence type="ECO:0000256" key="2">
    <source>
        <dbReference type="ARBA" id="ARBA00022737"/>
    </source>
</evidence>
<feature type="region of interest" description="Disordered" evidence="3">
    <location>
        <begin position="485"/>
        <end position="527"/>
    </location>
</feature>
<dbReference type="InParanoid" id="A9V2P4"/>
<evidence type="ECO:0000313" key="6">
    <source>
        <dbReference type="Proteomes" id="UP000001357"/>
    </source>
</evidence>
<reference evidence="5 6" key="1">
    <citation type="journal article" date="2008" name="Nature">
        <title>The genome of the choanoflagellate Monosiga brevicollis and the origin of metazoans.</title>
        <authorList>
            <consortium name="JGI Sequencing"/>
            <person name="King N."/>
            <person name="Westbrook M.J."/>
            <person name="Young S.L."/>
            <person name="Kuo A."/>
            <person name="Abedin M."/>
            <person name="Chapman J."/>
            <person name="Fairclough S."/>
            <person name="Hellsten U."/>
            <person name="Isogai Y."/>
            <person name="Letunic I."/>
            <person name="Marr M."/>
            <person name="Pincus D."/>
            <person name="Putnam N."/>
            <person name="Rokas A."/>
            <person name="Wright K.J."/>
            <person name="Zuzow R."/>
            <person name="Dirks W."/>
            <person name="Good M."/>
            <person name="Goodstein D."/>
            <person name="Lemons D."/>
            <person name="Li W."/>
            <person name="Lyons J.B."/>
            <person name="Morris A."/>
            <person name="Nichols S."/>
            <person name="Richter D.J."/>
            <person name="Salamov A."/>
            <person name="Bork P."/>
            <person name="Lim W.A."/>
            <person name="Manning G."/>
            <person name="Miller W.T."/>
            <person name="McGinnis W."/>
            <person name="Shapiro H."/>
            <person name="Tjian R."/>
            <person name="Grigoriev I.V."/>
            <person name="Rokhsar D."/>
        </authorList>
    </citation>
    <scope>NUCLEOTIDE SEQUENCE [LARGE SCALE GENOMIC DNA]</scope>
    <source>
        <strain evidence="6">MX1 / ATCC 50154</strain>
    </source>
</reference>
<feature type="region of interest" description="Disordered" evidence="3">
    <location>
        <begin position="1"/>
        <end position="39"/>
    </location>
</feature>
<gene>
    <name evidence="5" type="ORF">MONBRDRAFT_26548</name>
</gene>
<dbReference type="PANTHER" id="PTHR15454:SF73">
    <property type="entry name" value="DYNEIN AXONEMAL LIGHT CHAIN 1"/>
    <property type="match status" value="1"/>
</dbReference>
<keyword evidence="2" id="KW-0677">Repeat</keyword>
<dbReference type="Gene3D" id="3.80.10.10">
    <property type="entry name" value="Ribonuclease Inhibitor"/>
    <property type="match status" value="2"/>
</dbReference>
<dbReference type="RefSeq" id="XP_001747001.1">
    <property type="nucleotide sequence ID" value="XM_001746949.1"/>
</dbReference>
<feature type="region of interest" description="Disordered" evidence="3">
    <location>
        <begin position="395"/>
        <end position="472"/>
    </location>
</feature>